<dbReference type="EMBL" id="WIAO01000063">
    <property type="protein sequence ID" value="MQM28873.1"/>
    <property type="molecule type" value="Genomic_DNA"/>
</dbReference>
<keyword evidence="7" id="KW-1185">Reference proteome</keyword>
<evidence type="ECO:0000256" key="2">
    <source>
        <dbReference type="ARBA" id="ARBA00022448"/>
    </source>
</evidence>
<dbReference type="PANTHER" id="PTHR47737:SF1">
    <property type="entry name" value="GLYCINE BETAINE_PROLINE BETAINE TRANSPORT SYSTEM PERMEASE PROTEIN PROW"/>
    <property type="match status" value="1"/>
</dbReference>
<dbReference type="CDD" id="cd13639">
    <property type="entry name" value="PBP2_OpuAC_like"/>
    <property type="match status" value="1"/>
</dbReference>
<evidence type="ECO:0000256" key="3">
    <source>
        <dbReference type="ARBA" id="ARBA00022475"/>
    </source>
</evidence>
<evidence type="ECO:0000256" key="4">
    <source>
        <dbReference type="ARBA" id="ARBA00023136"/>
    </source>
</evidence>
<evidence type="ECO:0000259" key="5">
    <source>
        <dbReference type="Pfam" id="PF04069"/>
    </source>
</evidence>
<dbReference type="PROSITE" id="PS51257">
    <property type="entry name" value="PROKAR_LIPOPROTEIN"/>
    <property type="match status" value="1"/>
</dbReference>
<dbReference type="GO" id="GO:0015226">
    <property type="term" value="F:carnitine transmembrane transporter activity"/>
    <property type="evidence" value="ECO:0007669"/>
    <property type="project" value="TreeGrafter"/>
</dbReference>
<keyword evidence="2" id="KW-0813">Transport</keyword>
<dbReference type="Gene3D" id="3.10.105.10">
    <property type="entry name" value="Dipeptide-binding Protein, Domain 3"/>
    <property type="match status" value="2"/>
</dbReference>
<organism evidence="6 7">
    <name type="scientific">Glycomyces albidus</name>
    <dbReference type="NCBI Taxonomy" id="2656774"/>
    <lineage>
        <taxon>Bacteria</taxon>
        <taxon>Bacillati</taxon>
        <taxon>Actinomycetota</taxon>
        <taxon>Actinomycetes</taxon>
        <taxon>Glycomycetales</taxon>
        <taxon>Glycomycetaceae</taxon>
        <taxon>Glycomyces</taxon>
    </lineage>
</organism>
<feature type="domain" description="ABC-type glycine betaine transport system substrate-binding" evidence="5">
    <location>
        <begin position="48"/>
        <end position="294"/>
    </location>
</feature>
<dbReference type="GO" id="GO:0031460">
    <property type="term" value="P:glycine betaine transport"/>
    <property type="evidence" value="ECO:0007669"/>
    <property type="project" value="TreeGrafter"/>
</dbReference>
<dbReference type="PANTHER" id="PTHR47737">
    <property type="entry name" value="GLYCINE BETAINE/PROLINE BETAINE TRANSPORT SYSTEM PERMEASE PROTEIN PROW"/>
    <property type="match status" value="1"/>
</dbReference>
<proteinExistence type="predicted"/>
<dbReference type="GO" id="GO:0005275">
    <property type="term" value="F:amine transmembrane transporter activity"/>
    <property type="evidence" value="ECO:0007669"/>
    <property type="project" value="TreeGrafter"/>
</dbReference>
<gene>
    <name evidence="6" type="ORF">GFD30_25410</name>
</gene>
<protein>
    <submittedName>
        <fullName evidence="6">Glycine/betaine ABC transporter substrate-binding protein</fullName>
    </submittedName>
</protein>
<dbReference type="InterPro" id="IPR007210">
    <property type="entry name" value="ABC_Gly_betaine_transp_sub-bd"/>
</dbReference>
<dbReference type="Gene3D" id="3.40.190.100">
    <property type="entry name" value="Glycine betaine-binding periplasmic protein, domain 2"/>
    <property type="match status" value="1"/>
</dbReference>
<dbReference type="GO" id="GO:0015871">
    <property type="term" value="P:choline transport"/>
    <property type="evidence" value="ECO:0007669"/>
    <property type="project" value="TreeGrafter"/>
</dbReference>
<sequence length="303" mass="32318">MQRRSIMKGAIATGATASLALAGCSVEDEPGEAAAEGVDFGLPEGEGEIVIGYINWDEAVVATELWRQALEASGYTVTTQEFTEVGPLFEGLSSGDLDVFLDGWLPITHQTYMDTYGDRLEQLGTWNENASLTVAVPAYVDVDSLAELNANAGLFGGRIVGIEASAGLTEAVQNSTIPTYGITDLTLETSSTTAMLTELDSAIAAEEPIVVTLWQPHWAYAKYDLKNLEDPEATLGEAETINILARTGFSDDFADVAGALESFAMSDEQLADLENTVFAEHDGDVQAGVSAWLQDNRFSDLVA</sequence>
<keyword evidence="4" id="KW-0472">Membrane</keyword>
<dbReference type="SUPFAM" id="SSF53850">
    <property type="entry name" value="Periplasmic binding protein-like II"/>
    <property type="match status" value="1"/>
</dbReference>
<dbReference type="AlphaFoldDB" id="A0A6L5GHK3"/>
<accession>A0A6L5GHK3</accession>
<keyword evidence="3" id="KW-1003">Cell membrane</keyword>
<dbReference type="GO" id="GO:0043190">
    <property type="term" value="C:ATP-binding cassette (ABC) transporter complex"/>
    <property type="evidence" value="ECO:0007669"/>
    <property type="project" value="InterPro"/>
</dbReference>
<evidence type="ECO:0000313" key="6">
    <source>
        <dbReference type="EMBL" id="MQM28873.1"/>
    </source>
</evidence>
<dbReference type="RefSeq" id="WP_153027952.1">
    <property type="nucleotide sequence ID" value="NZ_WIAO01000063.1"/>
</dbReference>
<reference evidence="6 7" key="1">
    <citation type="submission" date="2019-10" db="EMBL/GenBank/DDBJ databases">
        <title>Glycomyces albidus sp. nov., a novel actinomycete isolated from rhizosphere soil of wheat (Triticum aestivum L.).</title>
        <authorList>
            <person name="Qian L."/>
        </authorList>
    </citation>
    <scope>NUCLEOTIDE SEQUENCE [LARGE SCALE GENOMIC DNA]</scope>
    <source>
        <strain evidence="6 7">NEAU-7082</strain>
    </source>
</reference>
<comment type="caution">
    <text evidence="6">The sequence shown here is derived from an EMBL/GenBank/DDBJ whole genome shotgun (WGS) entry which is preliminary data.</text>
</comment>
<comment type="subcellular location">
    <subcellularLocation>
        <location evidence="1">Cell membrane</location>
    </subcellularLocation>
</comment>
<evidence type="ECO:0000256" key="1">
    <source>
        <dbReference type="ARBA" id="ARBA00004236"/>
    </source>
</evidence>
<name>A0A6L5GHK3_9ACTN</name>
<dbReference type="Pfam" id="PF04069">
    <property type="entry name" value="OpuAC"/>
    <property type="match status" value="1"/>
</dbReference>
<evidence type="ECO:0000313" key="7">
    <source>
        <dbReference type="Proteomes" id="UP000477750"/>
    </source>
</evidence>
<dbReference type="Proteomes" id="UP000477750">
    <property type="component" value="Unassembled WGS sequence"/>
</dbReference>